<feature type="short sequence motif" description="Histidine triad motif" evidence="2 3">
    <location>
        <begin position="102"/>
        <end position="106"/>
    </location>
</feature>
<dbReference type="AlphaFoldDB" id="A0A9D2REH4"/>
<evidence type="ECO:0000256" key="2">
    <source>
        <dbReference type="PIRSR" id="PIRSR601310-3"/>
    </source>
</evidence>
<organism evidence="5 6">
    <name type="scientific">Candidatus Paenalcaligenes intestinipullorum</name>
    <dbReference type="NCBI Taxonomy" id="2838718"/>
    <lineage>
        <taxon>Bacteria</taxon>
        <taxon>Pseudomonadati</taxon>
        <taxon>Pseudomonadota</taxon>
        <taxon>Betaproteobacteria</taxon>
        <taxon>Burkholderiales</taxon>
        <taxon>Alcaligenaceae</taxon>
        <taxon>Paenalcaligenes</taxon>
    </lineage>
</organism>
<accession>A0A9D2REH4</accession>
<dbReference type="PRINTS" id="PR00332">
    <property type="entry name" value="HISTRIAD"/>
</dbReference>
<dbReference type="InterPro" id="IPR019808">
    <property type="entry name" value="Histidine_triad_CS"/>
</dbReference>
<dbReference type="GO" id="GO:0003824">
    <property type="term" value="F:catalytic activity"/>
    <property type="evidence" value="ECO:0007669"/>
    <property type="project" value="InterPro"/>
</dbReference>
<protein>
    <submittedName>
        <fullName evidence="5">Histidine triad nucleotide-binding protein</fullName>
    </submittedName>
</protein>
<dbReference type="Gene3D" id="3.30.428.10">
    <property type="entry name" value="HIT-like"/>
    <property type="match status" value="1"/>
</dbReference>
<dbReference type="InterPro" id="IPR036265">
    <property type="entry name" value="HIT-like_sf"/>
</dbReference>
<evidence type="ECO:0000256" key="3">
    <source>
        <dbReference type="PROSITE-ProRule" id="PRU00464"/>
    </source>
</evidence>
<feature type="active site" description="Tele-AMP-histidine intermediate" evidence="1">
    <location>
        <position position="104"/>
    </location>
</feature>
<dbReference type="SUPFAM" id="SSF54197">
    <property type="entry name" value="HIT-like"/>
    <property type="match status" value="1"/>
</dbReference>
<reference evidence="5" key="2">
    <citation type="submission" date="2021-04" db="EMBL/GenBank/DDBJ databases">
        <authorList>
            <person name="Gilroy R."/>
        </authorList>
    </citation>
    <scope>NUCLEOTIDE SEQUENCE</scope>
    <source>
        <strain evidence="5">9264</strain>
    </source>
</reference>
<comment type="caution">
    <text evidence="5">The sequence shown here is derived from an EMBL/GenBank/DDBJ whole genome shotgun (WGS) entry which is preliminary data.</text>
</comment>
<dbReference type="Proteomes" id="UP000823889">
    <property type="component" value="Unassembled WGS sequence"/>
</dbReference>
<dbReference type="PROSITE" id="PS00892">
    <property type="entry name" value="HIT_1"/>
    <property type="match status" value="1"/>
</dbReference>
<evidence type="ECO:0000256" key="1">
    <source>
        <dbReference type="PIRSR" id="PIRSR601310-1"/>
    </source>
</evidence>
<dbReference type="EMBL" id="DWUQ01000031">
    <property type="protein sequence ID" value="HJD43719.1"/>
    <property type="molecule type" value="Genomic_DNA"/>
</dbReference>
<dbReference type="InterPro" id="IPR001310">
    <property type="entry name" value="Histidine_triad_HIT"/>
</dbReference>
<reference evidence="5" key="1">
    <citation type="journal article" date="2021" name="PeerJ">
        <title>Extensive microbial diversity within the chicken gut microbiome revealed by metagenomics and culture.</title>
        <authorList>
            <person name="Gilroy R."/>
            <person name="Ravi A."/>
            <person name="Getino M."/>
            <person name="Pursley I."/>
            <person name="Horton D.L."/>
            <person name="Alikhan N.F."/>
            <person name="Baker D."/>
            <person name="Gharbi K."/>
            <person name="Hall N."/>
            <person name="Watson M."/>
            <person name="Adriaenssens E.M."/>
            <person name="Foster-Nyarko E."/>
            <person name="Jarju S."/>
            <person name="Secka A."/>
            <person name="Antonio M."/>
            <person name="Oren A."/>
            <person name="Chaudhuri R.R."/>
            <person name="La Ragione R."/>
            <person name="Hildebrand F."/>
            <person name="Pallen M.J."/>
        </authorList>
    </citation>
    <scope>NUCLEOTIDE SEQUENCE</scope>
    <source>
        <strain evidence="5">9264</strain>
    </source>
</reference>
<dbReference type="PROSITE" id="PS51084">
    <property type="entry name" value="HIT_2"/>
    <property type="match status" value="1"/>
</dbReference>
<evidence type="ECO:0000313" key="6">
    <source>
        <dbReference type="Proteomes" id="UP000823889"/>
    </source>
</evidence>
<sequence>MSHDCLFCKIVQGQIPATKVFENDEFLAFKDIQPAAPVHILLVPKHHVVSMQHVEADDAQWLGKMMSLVPQVAAENGCRPGAEGGFRVVINSGHDGGQEIDHLHVHILGGARPWKATAPAVS</sequence>
<gene>
    <name evidence="5" type="ORF">H9906_01650</name>
</gene>
<dbReference type="InterPro" id="IPR011146">
    <property type="entry name" value="HIT-like"/>
</dbReference>
<evidence type="ECO:0000313" key="5">
    <source>
        <dbReference type="EMBL" id="HJD43719.1"/>
    </source>
</evidence>
<dbReference type="PANTHER" id="PTHR23089">
    <property type="entry name" value="HISTIDINE TRIAD HIT PROTEIN"/>
    <property type="match status" value="1"/>
</dbReference>
<proteinExistence type="predicted"/>
<dbReference type="Pfam" id="PF01230">
    <property type="entry name" value="HIT"/>
    <property type="match status" value="1"/>
</dbReference>
<feature type="domain" description="HIT" evidence="4">
    <location>
        <begin position="6"/>
        <end position="119"/>
    </location>
</feature>
<dbReference type="CDD" id="cd01276">
    <property type="entry name" value="PKCI_related"/>
    <property type="match status" value="1"/>
</dbReference>
<name>A0A9D2REH4_9BURK</name>
<evidence type="ECO:0000259" key="4">
    <source>
        <dbReference type="PROSITE" id="PS51084"/>
    </source>
</evidence>